<dbReference type="InterPro" id="IPR035500">
    <property type="entry name" value="NHR-like_dom_sf"/>
</dbReference>
<dbReference type="GO" id="GO:0004879">
    <property type="term" value="F:nuclear receptor activity"/>
    <property type="evidence" value="ECO:0007669"/>
    <property type="project" value="TreeGrafter"/>
</dbReference>
<dbReference type="AlphaFoldDB" id="A0A0B6ZBW7"/>
<dbReference type="GO" id="GO:0000122">
    <property type="term" value="P:negative regulation of transcription by RNA polymerase II"/>
    <property type="evidence" value="ECO:0007669"/>
    <property type="project" value="TreeGrafter"/>
</dbReference>
<keyword evidence="8" id="KW-0812">Transmembrane</keyword>
<proteinExistence type="predicted"/>
<keyword evidence="1" id="KW-0479">Metal-binding</keyword>
<dbReference type="GO" id="GO:0045944">
    <property type="term" value="P:positive regulation of transcription by RNA polymerase II"/>
    <property type="evidence" value="ECO:0007669"/>
    <property type="project" value="TreeGrafter"/>
</dbReference>
<accession>A0A0B6ZBW7</accession>
<gene>
    <name evidence="10" type="primary">ORF56799</name>
</gene>
<keyword evidence="4" id="KW-0805">Transcription regulation</keyword>
<keyword evidence="6" id="KW-0804">Transcription</keyword>
<keyword evidence="5" id="KW-0238">DNA-binding</keyword>
<dbReference type="PANTHER" id="PTHR24082:SF283">
    <property type="entry name" value="NUCLEAR HORMONE RECEPTOR HR96"/>
    <property type="match status" value="1"/>
</dbReference>
<dbReference type="SUPFAM" id="SSF48508">
    <property type="entry name" value="Nuclear receptor ligand-binding domain"/>
    <property type="match status" value="1"/>
</dbReference>
<sequence>RISAEILKLGSNASKQLFMTYSKFIKSLMFTIHGDLLALRLLILMSLFSADRMPMIDHKKVQEIQERYAHILEEYLSLSFNQESTLFARVVMKLTDLRNINEVHSKMLFKMKVDEFEPLLLEIFDLPADVDCIQVVSKVQTDLTTFAVTTVT</sequence>
<evidence type="ECO:0000256" key="5">
    <source>
        <dbReference type="ARBA" id="ARBA00023125"/>
    </source>
</evidence>
<dbReference type="InterPro" id="IPR000536">
    <property type="entry name" value="Nucl_hrmn_rcpt_lig-bd"/>
</dbReference>
<evidence type="ECO:0000313" key="10">
    <source>
        <dbReference type="EMBL" id="CEK65948.1"/>
    </source>
</evidence>
<organism evidence="10">
    <name type="scientific">Arion vulgaris</name>
    <dbReference type="NCBI Taxonomy" id="1028688"/>
    <lineage>
        <taxon>Eukaryota</taxon>
        <taxon>Metazoa</taxon>
        <taxon>Spiralia</taxon>
        <taxon>Lophotrochozoa</taxon>
        <taxon>Mollusca</taxon>
        <taxon>Gastropoda</taxon>
        <taxon>Heterobranchia</taxon>
        <taxon>Euthyneura</taxon>
        <taxon>Panpulmonata</taxon>
        <taxon>Eupulmonata</taxon>
        <taxon>Stylommatophora</taxon>
        <taxon>Helicina</taxon>
        <taxon>Arionoidea</taxon>
        <taxon>Arionidae</taxon>
        <taxon>Arion</taxon>
    </lineage>
</organism>
<evidence type="ECO:0000256" key="8">
    <source>
        <dbReference type="SAM" id="Phobius"/>
    </source>
</evidence>
<evidence type="ECO:0000256" key="7">
    <source>
        <dbReference type="ARBA" id="ARBA00023170"/>
    </source>
</evidence>
<evidence type="ECO:0000256" key="2">
    <source>
        <dbReference type="ARBA" id="ARBA00022771"/>
    </source>
</evidence>
<feature type="non-terminal residue" evidence="10">
    <location>
        <position position="1"/>
    </location>
</feature>
<keyword evidence="2" id="KW-0863">Zinc-finger</keyword>
<dbReference type="PROSITE" id="PS51843">
    <property type="entry name" value="NR_LBD"/>
    <property type="match status" value="1"/>
</dbReference>
<dbReference type="GO" id="GO:0000978">
    <property type="term" value="F:RNA polymerase II cis-regulatory region sequence-specific DNA binding"/>
    <property type="evidence" value="ECO:0007669"/>
    <property type="project" value="TreeGrafter"/>
</dbReference>
<feature type="domain" description="NR LBD" evidence="9">
    <location>
        <begin position="1"/>
        <end position="130"/>
    </location>
</feature>
<protein>
    <recommendedName>
        <fullName evidence="9">NR LBD domain-containing protein</fullName>
    </recommendedName>
</protein>
<feature type="transmembrane region" description="Helical" evidence="8">
    <location>
        <begin position="28"/>
        <end position="50"/>
    </location>
</feature>
<dbReference type="Gene3D" id="1.10.565.10">
    <property type="entry name" value="Retinoid X Receptor"/>
    <property type="match status" value="1"/>
</dbReference>
<evidence type="ECO:0000256" key="4">
    <source>
        <dbReference type="ARBA" id="ARBA00023015"/>
    </source>
</evidence>
<evidence type="ECO:0000259" key="9">
    <source>
        <dbReference type="PROSITE" id="PS51843"/>
    </source>
</evidence>
<dbReference type="InterPro" id="IPR050234">
    <property type="entry name" value="Nuclear_hormone_rcpt_NR1"/>
</dbReference>
<dbReference type="EMBL" id="HACG01019083">
    <property type="protein sequence ID" value="CEK65948.1"/>
    <property type="molecule type" value="Transcribed_RNA"/>
</dbReference>
<dbReference type="GO" id="GO:0030154">
    <property type="term" value="P:cell differentiation"/>
    <property type="evidence" value="ECO:0007669"/>
    <property type="project" value="TreeGrafter"/>
</dbReference>
<evidence type="ECO:0000256" key="6">
    <source>
        <dbReference type="ARBA" id="ARBA00023163"/>
    </source>
</evidence>
<name>A0A0B6ZBW7_9EUPU</name>
<reference evidence="10" key="1">
    <citation type="submission" date="2014-12" db="EMBL/GenBank/DDBJ databases">
        <title>Insight into the proteome of Arion vulgaris.</title>
        <authorList>
            <person name="Aradska J."/>
            <person name="Bulat T."/>
            <person name="Smidak R."/>
            <person name="Sarate P."/>
            <person name="Gangsoo J."/>
            <person name="Sialana F."/>
            <person name="Bilban M."/>
            <person name="Lubec G."/>
        </authorList>
    </citation>
    <scope>NUCLEOTIDE SEQUENCE</scope>
    <source>
        <tissue evidence="10">Skin</tissue>
    </source>
</reference>
<keyword evidence="7" id="KW-0675">Receptor</keyword>
<evidence type="ECO:0000256" key="3">
    <source>
        <dbReference type="ARBA" id="ARBA00022833"/>
    </source>
</evidence>
<evidence type="ECO:0000256" key="1">
    <source>
        <dbReference type="ARBA" id="ARBA00022723"/>
    </source>
</evidence>
<keyword evidence="8" id="KW-1133">Transmembrane helix</keyword>
<dbReference type="GO" id="GO:0008270">
    <property type="term" value="F:zinc ion binding"/>
    <property type="evidence" value="ECO:0007669"/>
    <property type="project" value="UniProtKB-KW"/>
</dbReference>
<keyword evidence="8" id="KW-0472">Membrane</keyword>
<keyword evidence="3" id="KW-0862">Zinc</keyword>
<dbReference type="PANTHER" id="PTHR24082">
    <property type="entry name" value="NUCLEAR HORMONE RECEPTOR"/>
    <property type="match status" value="1"/>
</dbReference>